<dbReference type="EMBL" id="LT629750">
    <property type="protein sequence ID" value="SDS35677.1"/>
    <property type="molecule type" value="Genomic_DNA"/>
</dbReference>
<keyword evidence="1" id="KW-0812">Transmembrane</keyword>
<keyword evidence="1" id="KW-1133">Transmembrane helix</keyword>
<dbReference type="RefSeq" id="WP_167558663.1">
    <property type="nucleotide sequence ID" value="NZ_LT629750.1"/>
</dbReference>
<keyword evidence="1" id="KW-0472">Membrane</keyword>
<reference evidence="3" key="1">
    <citation type="submission" date="2016-10" db="EMBL/GenBank/DDBJ databases">
        <authorList>
            <person name="Varghese N."/>
            <person name="Submissions S."/>
        </authorList>
    </citation>
    <scope>NUCLEOTIDE SEQUENCE [LARGE SCALE GENOMIC DNA]</scope>
    <source>
        <strain evidence="3">GAS369</strain>
    </source>
</reference>
<evidence type="ECO:0000256" key="1">
    <source>
        <dbReference type="SAM" id="Phobius"/>
    </source>
</evidence>
<feature type="transmembrane region" description="Helical" evidence="1">
    <location>
        <begin position="6"/>
        <end position="23"/>
    </location>
</feature>
<accession>A0A1H1RIR7</accession>
<name>A0A1H1RIR7_9BRAD</name>
<keyword evidence="3" id="KW-1185">Reference proteome</keyword>
<dbReference type="AlphaFoldDB" id="A0A1H1RIR7"/>
<evidence type="ECO:0000313" key="3">
    <source>
        <dbReference type="Proteomes" id="UP000243904"/>
    </source>
</evidence>
<dbReference type="Proteomes" id="UP000243904">
    <property type="component" value="Chromosome I"/>
</dbReference>
<evidence type="ECO:0000313" key="2">
    <source>
        <dbReference type="EMBL" id="SDS35677.1"/>
    </source>
</evidence>
<gene>
    <name evidence="2" type="ORF">SAMN05444158_1805</name>
</gene>
<proteinExistence type="predicted"/>
<organism evidence="2 3">
    <name type="scientific">Bradyrhizobium canariense</name>
    <dbReference type="NCBI Taxonomy" id="255045"/>
    <lineage>
        <taxon>Bacteria</taxon>
        <taxon>Pseudomonadati</taxon>
        <taxon>Pseudomonadota</taxon>
        <taxon>Alphaproteobacteria</taxon>
        <taxon>Hyphomicrobiales</taxon>
        <taxon>Nitrobacteraceae</taxon>
        <taxon>Bradyrhizobium</taxon>
    </lineage>
</organism>
<protein>
    <submittedName>
        <fullName evidence="2">Uncharacterized protein</fullName>
    </submittedName>
</protein>
<sequence length="48" mass="5003">MAQPIIAIVGGLLLVGFIFFAFRQGMKVTPDPRPDQSGHTNYGGGGGI</sequence>